<reference evidence="1 3" key="1">
    <citation type="journal article" date="2017" name="Biosci Microbiota Food Health">
        <title>Genomic characterization reconfirms the taxonomic status of Lactobacillus parakefiri.</title>
        <authorList>
            <person name="Tanizawa Y."/>
            <person name="Kobayashi H."/>
            <person name="Kaminuma E."/>
            <person name="Sakamoto M."/>
            <person name="Ohkuma M."/>
            <person name="Nakamura Y."/>
            <person name="Arita M."/>
            <person name="Tohno M."/>
        </authorList>
    </citation>
    <scope>NUCLEOTIDE SEQUENCE [LARGE SCALE GENOMIC DNA]</scope>
    <source>
        <strain evidence="1 3">JCM 8573</strain>
    </source>
</reference>
<dbReference type="EMBL" id="BDGB01000060">
    <property type="protein sequence ID" value="GAW72197.1"/>
    <property type="molecule type" value="Genomic_DNA"/>
</dbReference>
<dbReference type="Proteomes" id="UP000294668">
    <property type="component" value="Unassembled WGS sequence"/>
</dbReference>
<evidence type="ECO:0000313" key="3">
    <source>
        <dbReference type="Proteomes" id="UP000214739"/>
    </source>
</evidence>
<protein>
    <submittedName>
        <fullName evidence="1">Nucleoside-diphosphate sugar epimerase</fullName>
    </submittedName>
</protein>
<gene>
    <name evidence="2" type="ORF">C5L28_000827</name>
    <name evidence="1" type="ORF">LPKJCM_01307</name>
</gene>
<dbReference type="Gene3D" id="3.90.25.10">
    <property type="entry name" value="UDP-galactose 4-epimerase, domain 1"/>
    <property type="match status" value="1"/>
</dbReference>
<keyword evidence="4" id="KW-1185">Reference proteome</keyword>
<accession>A0A224V5A0</accession>
<reference evidence="2 4" key="2">
    <citation type="journal article" date="2019" name="Appl. Microbiol. Biotechnol.">
        <title>Uncovering carbohydrate metabolism through a genotype-phenotype association study of 56 lactic acid bacteria genomes.</title>
        <authorList>
            <person name="Buron-Moles G."/>
            <person name="Chailyan A."/>
            <person name="Dolejs I."/>
            <person name="Forster J."/>
            <person name="Miks M.H."/>
        </authorList>
    </citation>
    <scope>NUCLEOTIDE SEQUENCE [LARGE SCALE GENOMIC DNA]</scope>
    <source>
        <strain evidence="2 4">DSM 10551</strain>
    </source>
</reference>
<dbReference type="EMBL" id="PUFL01000015">
    <property type="protein sequence ID" value="TDG94570.1"/>
    <property type="molecule type" value="Genomic_DNA"/>
</dbReference>
<dbReference type="RefSeq" id="WP_225364148.1">
    <property type="nucleotide sequence ID" value="NZ_BAAAXO010000036.1"/>
</dbReference>
<evidence type="ECO:0000313" key="2">
    <source>
        <dbReference type="EMBL" id="TDG94570.1"/>
    </source>
</evidence>
<comment type="caution">
    <text evidence="1">The sequence shown here is derived from an EMBL/GenBank/DDBJ whole genome shotgun (WGS) entry which is preliminary data.</text>
</comment>
<dbReference type="PANTHER" id="PTHR43162:SF1">
    <property type="entry name" value="PRESTALK A DIFFERENTIATION PROTEIN A"/>
    <property type="match status" value="1"/>
</dbReference>
<dbReference type="PANTHER" id="PTHR43162">
    <property type="match status" value="1"/>
</dbReference>
<dbReference type="Proteomes" id="UP000214739">
    <property type="component" value="Unassembled WGS sequence"/>
</dbReference>
<evidence type="ECO:0000313" key="1">
    <source>
        <dbReference type="EMBL" id="GAW72197.1"/>
    </source>
</evidence>
<sequence length="187" mass="20936">MLYAYHLIEDQQRELNGVNVAFVRPVGFYSNLYANLPTIKADHAIYSNIPATVVRRWVAPQDIAAVVLNLLQHVPAGKSVHYVYSDAFSADQFIEALQKTLSMPDLHFVSITDNQAEQAMVANGAPKELAELFTQMSKLERTPEKLYADLTSDQTTIGKVKLAEFAKTFATAYQNQGDHHSHTLIDR</sequence>
<dbReference type="InterPro" id="IPR051604">
    <property type="entry name" value="Ergot_Alk_Oxidoreductase"/>
</dbReference>
<evidence type="ECO:0000313" key="4">
    <source>
        <dbReference type="Proteomes" id="UP000294668"/>
    </source>
</evidence>
<organism evidence="1 3">
    <name type="scientific">Lentilactobacillus parakefiri</name>
    <dbReference type="NCBI Taxonomy" id="152332"/>
    <lineage>
        <taxon>Bacteria</taxon>
        <taxon>Bacillati</taxon>
        <taxon>Bacillota</taxon>
        <taxon>Bacilli</taxon>
        <taxon>Lactobacillales</taxon>
        <taxon>Lactobacillaceae</taxon>
        <taxon>Lentilactobacillus</taxon>
    </lineage>
</organism>
<proteinExistence type="predicted"/>
<reference evidence="2" key="3">
    <citation type="submission" date="2019-02" db="EMBL/GenBank/DDBJ databases">
        <authorList>
            <person name="Buron G."/>
            <person name="Chaylann A."/>
            <person name="Dolejs I."/>
            <person name="Forster J."/>
            <person name="Miks M.H."/>
        </authorList>
    </citation>
    <scope>NUCLEOTIDE SEQUENCE</scope>
    <source>
        <strain evidence="2">DSM 10551</strain>
    </source>
</reference>
<dbReference type="Gene3D" id="3.40.50.720">
    <property type="entry name" value="NAD(P)-binding Rossmann-like Domain"/>
    <property type="match status" value="1"/>
</dbReference>
<dbReference type="SUPFAM" id="SSF51735">
    <property type="entry name" value="NAD(P)-binding Rossmann-fold domains"/>
    <property type="match status" value="1"/>
</dbReference>
<dbReference type="InterPro" id="IPR036291">
    <property type="entry name" value="NAD(P)-bd_dom_sf"/>
</dbReference>
<name>A0A224V5A0_9LACO</name>
<dbReference type="AlphaFoldDB" id="A0A224V5A0"/>